<proteinExistence type="predicted"/>
<dbReference type="PANTHER" id="PTHR37694:SF1">
    <property type="entry name" value="SLR8022 PROTEIN"/>
    <property type="match status" value="1"/>
</dbReference>
<dbReference type="InterPro" id="IPR013096">
    <property type="entry name" value="Cupin_2"/>
</dbReference>
<protein>
    <submittedName>
        <fullName evidence="2">Cupin domain-containing protein</fullName>
    </submittedName>
</protein>
<comment type="caution">
    <text evidence="2">The sequence shown here is derived from an EMBL/GenBank/DDBJ whole genome shotgun (WGS) entry which is preliminary data.</text>
</comment>
<dbReference type="CDD" id="cd02230">
    <property type="entry name" value="cupin_HP0902-like"/>
    <property type="match status" value="1"/>
</dbReference>
<dbReference type="SUPFAM" id="SSF51182">
    <property type="entry name" value="RmlC-like cupins"/>
    <property type="match status" value="1"/>
</dbReference>
<dbReference type="InterPro" id="IPR011051">
    <property type="entry name" value="RmlC_Cupin_sf"/>
</dbReference>
<gene>
    <name evidence="2" type="ORF">L2W38_10075</name>
</gene>
<evidence type="ECO:0000313" key="3">
    <source>
        <dbReference type="Proteomes" id="UP001200430"/>
    </source>
</evidence>
<evidence type="ECO:0000259" key="1">
    <source>
        <dbReference type="Pfam" id="PF07883"/>
    </source>
</evidence>
<dbReference type="Proteomes" id="UP001200430">
    <property type="component" value="Unassembled WGS sequence"/>
</dbReference>
<dbReference type="InterPro" id="IPR014710">
    <property type="entry name" value="RmlC-like_jellyroll"/>
</dbReference>
<keyword evidence="3" id="KW-1185">Reference proteome</keyword>
<evidence type="ECO:0000313" key="2">
    <source>
        <dbReference type="EMBL" id="MCF4143156.1"/>
    </source>
</evidence>
<sequence>MSYESYGGDKGPFRMEDLVKVQDGSVVSRTVIDRPEGTVTAFAFDGGQALSEHSAPYDALVQMIQGAMEIKVGGVPHSVKAGEWLMMPADVPHSVEAMEPSIMVLTMVRG</sequence>
<dbReference type="RefSeq" id="WP_005660407.1">
    <property type="nucleotide sequence ID" value="NZ_JAKGUD010000011.1"/>
</dbReference>
<feature type="domain" description="Cupin type-2" evidence="1">
    <location>
        <begin position="44"/>
        <end position="108"/>
    </location>
</feature>
<dbReference type="Gene3D" id="2.60.120.10">
    <property type="entry name" value="Jelly Rolls"/>
    <property type="match status" value="1"/>
</dbReference>
<dbReference type="EMBL" id="JAKGUD010000011">
    <property type="protein sequence ID" value="MCF4143156.1"/>
    <property type="molecule type" value="Genomic_DNA"/>
</dbReference>
<dbReference type="PANTHER" id="PTHR37694">
    <property type="entry name" value="SLR8022 PROTEIN"/>
    <property type="match status" value="1"/>
</dbReference>
<organism evidence="2 3">
    <name type="scientific">Dethiosulfovibrio marinus</name>
    <dbReference type="NCBI Taxonomy" id="133532"/>
    <lineage>
        <taxon>Bacteria</taxon>
        <taxon>Thermotogati</taxon>
        <taxon>Synergistota</taxon>
        <taxon>Synergistia</taxon>
        <taxon>Synergistales</taxon>
        <taxon>Dethiosulfovibrionaceae</taxon>
        <taxon>Dethiosulfovibrio</taxon>
    </lineage>
</organism>
<reference evidence="2 3" key="1">
    <citation type="submission" date="2022-01" db="EMBL/GenBank/DDBJ databases">
        <title>Dethiosulfovibrio faecalis sp. nov., a novel proteolytic, non-sulfur-reducing bacterium isolated from a marine aquaculture solid waste bioreactor.</title>
        <authorList>
            <person name="Grabowski S."/>
            <person name="Apolinario E."/>
            <person name="Schneider N."/>
            <person name="Marshall C.W."/>
            <person name="Sowers K.R."/>
        </authorList>
    </citation>
    <scope>NUCLEOTIDE SEQUENCE [LARGE SCALE GENOMIC DNA]</scope>
    <source>
        <strain evidence="2 3">DSM 12537</strain>
    </source>
</reference>
<accession>A0ABS9ERM0</accession>
<dbReference type="Pfam" id="PF07883">
    <property type="entry name" value="Cupin_2"/>
    <property type="match status" value="1"/>
</dbReference>
<name>A0ABS9ERM0_9BACT</name>